<dbReference type="AlphaFoldDB" id="A0AAN6MM81"/>
<keyword evidence="3" id="KW-1185">Reference proteome</keyword>
<organism evidence="2 3">
    <name type="scientific">Staphylotrichum tortipilum</name>
    <dbReference type="NCBI Taxonomy" id="2831512"/>
    <lineage>
        <taxon>Eukaryota</taxon>
        <taxon>Fungi</taxon>
        <taxon>Dikarya</taxon>
        <taxon>Ascomycota</taxon>
        <taxon>Pezizomycotina</taxon>
        <taxon>Sordariomycetes</taxon>
        <taxon>Sordariomycetidae</taxon>
        <taxon>Sordariales</taxon>
        <taxon>Chaetomiaceae</taxon>
        <taxon>Staphylotrichum</taxon>
    </lineage>
</organism>
<name>A0AAN6MM81_9PEZI</name>
<dbReference type="Proteomes" id="UP001303889">
    <property type="component" value="Unassembled WGS sequence"/>
</dbReference>
<evidence type="ECO:0008006" key="4">
    <source>
        <dbReference type="Google" id="ProtNLM"/>
    </source>
</evidence>
<dbReference type="SUPFAM" id="SSF54695">
    <property type="entry name" value="POZ domain"/>
    <property type="match status" value="1"/>
</dbReference>
<dbReference type="InterPro" id="IPR011333">
    <property type="entry name" value="SKP1/BTB/POZ_sf"/>
</dbReference>
<comment type="caution">
    <text evidence="2">The sequence shown here is derived from an EMBL/GenBank/DDBJ whole genome shotgun (WGS) entry which is preliminary data.</text>
</comment>
<evidence type="ECO:0000256" key="1">
    <source>
        <dbReference type="SAM" id="MobiDB-lite"/>
    </source>
</evidence>
<evidence type="ECO:0000313" key="2">
    <source>
        <dbReference type="EMBL" id="KAK3902861.1"/>
    </source>
</evidence>
<reference evidence="2" key="2">
    <citation type="submission" date="2023-05" db="EMBL/GenBank/DDBJ databases">
        <authorList>
            <consortium name="Lawrence Berkeley National Laboratory"/>
            <person name="Steindorff A."/>
            <person name="Hensen N."/>
            <person name="Bonometti L."/>
            <person name="Westerberg I."/>
            <person name="Brannstrom I.O."/>
            <person name="Guillou S."/>
            <person name="Cros-Aarteil S."/>
            <person name="Calhoun S."/>
            <person name="Haridas S."/>
            <person name="Kuo A."/>
            <person name="Mondo S."/>
            <person name="Pangilinan J."/>
            <person name="Riley R."/>
            <person name="Labutti K."/>
            <person name="Andreopoulos B."/>
            <person name="Lipzen A."/>
            <person name="Chen C."/>
            <person name="Yanf M."/>
            <person name="Daum C."/>
            <person name="Ng V."/>
            <person name="Clum A."/>
            <person name="Ohm R."/>
            <person name="Martin F."/>
            <person name="Silar P."/>
            <person name="Natvig D."/>
            <person name="Lalanne C."/>
            <person name="Gautier V."/>
            <person name="Ament-Velasquez S.L."/>
            <person name="Kruys A."/>
            <person name="Hutchinson M.I."/>
            <person name="Powell A.J."/>
            <person name="Barry K."/>
            <person name="Miller A.N."/>
            <person name="Grigoriev I.V."/>
            <person name="Debuchy R."/>
            <person name="Gladieux P."/>
            <person name="Thoren M.H."/>
            <person name="Johannesson H."/>
        </authorList>
    </citation>
    <scope>NUCLEOTIDE SEQUENCE</scope>
    <source>
        <strain evidence="2">CBS 103.79</strain>
    </source>
</reference>
<evidence type="ECO:0000313" key="3">
    <source>
        <dbReference type="Proteomes" id="UP001303889"/>
    </source>
</evidence>
<feature type="compositionally biased region" description="Basic and acidic residues" evidence="1">
    <location>
        <begin position="334"/>
        <end position="344"/>
    </location>
</feature>
<proteinExistence type="predicted"/>
<dbReference type="CDD" id="cd18186">
    <property type="entry name" value="BTB_POZ_ZBTB_KLHL-like"/>
    <property type="match status" value="1"/>
</dbReference>
<sequence>MVVAAAAPPTLPPTIQLDPDGDLLLRVGTKLLYPKPRVFKVCSAALRRASPVWKAMLFGPFTEAKPAHGDWIVELPEDDPDTLMVLLGLLHGVFEVVPPTVSLTVLYGVLIVADKYAMVHLLRPVVNAWAGVVKIPTLPPIDPVDAGASSVPCHITPFYRIHAAWQLGCDTLVAQDMASFIFNFSRQGQSFTLQDWPILPSSHHGPPDLIEVVTKLRRSLLQSLLDFYQAEVACRMPPKTACIHTVYGSTPQGALCDSLALGAMWRRLESSGGSRLPKTATQYDGSPNELMKALRGMFSQLPAYSTSHEKCLPGKKFEHFEKQTRLDERWRNPLQPHHKEQMQKHRERCGLSPTWNAA</sequence>
<protein>
    <recommendedName>
        <fullName evidence="4">BTB domain-containing protein</fullName>
    </recommendedName>
</protein>
<feature type="region of interest" description="Disordered" evidence="1">
    <location>
        <begin position="334"/>
        <end position="358"/>
    </location>
</feature>
<dbReference type="Gene3D" id="3.30.710.10">
    <property type="entry name" value="Potassium Channel Kv1.1, Chain A"/>
    <property type="match status" value="1"/>
</dbReference>
<dbReference type="EMBL" id="MU855483">
    <property type="protein sequence ID" value="KAK3902861.1"/>
    <property type="molecule type" value="Genomic_DNA"/>
</dbReference>
<reference evidence="2" key="1">
    <citation type="journal article" date="2023" name="Mol. Phylogenet. Evol.">
        <title>Genome-scale phylogeny and comparative genomics of the fungal order Sordariales.</title>
        <authorList>
            <person name="Hensen N."/>
            <person name="Bonometti L."/>
            <person name="Westerberg I."/>
            <person name="Brannstrom I.O."/>
            <person name="Guillou S."/>
            <person name="Cros-Aarteil S."/>
            <person name="Calhoun S."/>
            <person name="Haridas S."/>
            <person name="Kuo A."/>
            <person name="Mondo S."/>
            <person name="Pangilinan J."/>
            <person name="Riley R."/>
            <person name="LaButti K."/>
            <person name="Andreopoulos B."/>
            <person name="Lipzen A."/>
            <person name="Chen C."/>
            <person name="Yan M."/>
            <person name="Daum C."/>
            <person name="Ng V."/>
            <person name="Clum A."/>
            <person name="Steindorff A."/>
            <person name="Ohm R.A."/>
            <person name="Martin F."/>
            <person name="Silar P."/>
            <person name="Natvig D.O."/>
            <person name="Lalanne C."/>
            <person name="Gautier V."/>
            <person name="Ament-Velasquez S.L."/>
            <person name="Kruys A."/>
            <person name="Hutchinson M.I."/>
            <person name="Powell A.J."/>
            <person name="Barry K."/>
            <person name="Miller A.N."/>
            <person name="Grigoriev I.V."/>
            <person name="Debuchy R."/>
            <person name="Gladieux P."/>
            <person name="Hiltunen Thoren M."/>
            <person name="Johannesson H."/>
        </authorList>
    </citation>
    <scope>NUCLEOTIDE SEQUENCE</scope>
    <source>
        <strain evidence="2">CBS 103.79</strain>
    </source>
</reference>
<gene>
    <name evidence="2" type="ORF">C8A05DRAFT_15134</name>
</gene>
<accession>A0AAN6MM81</accession>